<dbReference type="Proteomes" id="UP001055114">
    <property type="component" value="Unassembled WGS sequence"/>
</dbReference>
<feature type="transmembrane region" description="Helical" evidence="1">
    <location>
        <begin position="12"/>
        <end position="33"/>
    </location>
</feature>
<organism evidence="2 3">
    <name type="scientific">Parabacteroides merdae</name>
    <dbReference type="NCBI Taxonomy" id="46503"/>
    <lineage>
        <taxon>Bacteria</taxon>
        <taxon>Pseudomonadati</taxon>
        <taxon>Bacteroidota</taxon>
        <taxon>Bacteroidia</taxon>
        <taxon>Bacteroidales</taxon>
        <taxon>Tannerellaceae</taxon>
        <taxon>Parabacteroides</taxon>
    </lineage>
</organism>
<dbReference type="EMBL" id="BQNZ01000002">
    <property type="protein sequence ID" value="GKH72588.1"/>
    <property type="molecule type" value="Genomic_DNA"/>
</dbReference>
<comment type="caution">
    <text evidence="2">The sequence shown here is derived from an EMBL/GenBank/DDBJ whole genome shotgun (WGS) entry which is preliminary data.</text>
</comment>
<evidence type="ECO:0008006" key="4">
    <source>
        <dbReference type="Google" id="ProtNLM"/>
    </source>
</evidence>
<protein>
    <recommendedName>
        <fullName evidence="4">Slipin family protein</fullName>
    </recommendedName>
</protein>
<dbReference type="AlphaFoldDB" id="A0AA37KB76"/>
<name>A0AA37KB76_9BACT</name>
<keyword evidence="1" id="KW-0812">Transmembrane</keyword>
<evidence type="ECO:0000256" key="1">
    <source>
        <dbReference type="SAM" id="Phobius"/>
    </source>
</evidence>
<reference evidence="2" key="1">
    <citation type="submission" date="2022-01" db="EMBL/GenBank/DDBJ databases">
        <title>Novel bile acid biosynthetic pathways are enriched in the microbiome of centenarians.</title>
        <authorList>
            <person name="Sato Y."/>
            <person name="Atarashi K."/>
            <person name="Plichta R.D."/>
            <person name="Arai Y."/>
            <person name="Sasajima S."/>
            <person name="Kearney M.S."/>
            <person name="Suda W."/>
            <person name="Takeshita K."/>
            <person name="Sasaki T."/>
            <person name="Okamoto S."/>
            <person name="Skelly N.A."/>
            <person name="Okamura Y."/>
            <person name="Vlamakis H."/>
            <person name="Li Y."/>
            <person name="Tanoue T."/>
            <person name="Takei H."/>
            <person name="Nittono H."/>
            <person name="Narushima S."/>
            <person name="Irie J."/>
            <person name="Itoh H."/>
            <person name="Moriya K."/>
            <person name="Sugiura Y."/>
            <person name="Suematsu M."/>
            <person name="Moritoki N."/>
            <person name="Shibata S."/>
            <person name="Littman R.D."/>
            <person name="Fischbach A.M."/>
            <person name="Uwamino Y."/>
            <person name="Inoue T."/>
            <person name="Honda A."/>
            <person name="Hattori M."/>
            <person name="Murai T."/>
            <person name="Xavier J.R."/>
            <person name="Hirose N."/>
            <person name="Honda K."/>
        </authorList>
    </citation>
    <scope>NUCLEOTIDE SEQUENCE</scope>
    <source>
        <strain evidence="2">CE91-St3</strain>
    </source>
</reference>
<evidence type="ECO:0000313" key="3">
    <source>
        <dbReference type="Proteomes" id="UP001055114"/>
    </source>
</evidence>
<proteinExistence type="predicted"/>
<accession>A0AA37KB76</accession>
<evidence type="ECO:0000313" key="2">
    <source>
        <dbReference type="EMBL" id="GKH72588.1"/>
    </source>
</evidence>
<feature type="transmembrane region" description="Helical" evidence="1">
    <location>
        <begin position="39"/>
        <end position="59"/>
    </location>
</feature>
<keyword evidence="1" id="KW-1133">Transmembrane helix</keyword>
<gene>
    <name evidence="2" type="ORF">CE91St3_24510</name>
</gene>
<keyword evidence="1" id="KW-0472">Membrane</keyword>
<sequence length="95" mass="10441">MNMTTNVINKGWFNPISLSVLLILVIVSAVLYVSKIINIPVFILLLLLSGLVASAIRIADQWERAVVLRMGKYNGLKGPGPFMIIPVIGQCVDLY</sequence>